<dbReference type="PANTHER" id="PTHR32470:SF2">
    <property type="entry name" value="NADH DEHYDROGENASE [UBIQUINONE] 1 ALPHA SUBCOMPLEX ASSEMBLY FACTOR 2"/>
    <property type="match status" value="1"/>
</dbReference>
<evidence type="ECO:0000256" key="1">
    <source>
        <dbReference type="ARBA" id="ARBA00007355"/>
    </source>
</evidence>
<keyword evidence="4" id="KW-1185">Reference proteome</keyword>
<evidence type="ECO:0000256" key="2">
    <source>
        <dbReference type="SAM" id="MobiDB-lite"/>
    </source>
</evidence>
<comment type="similarity">
    <text evidence="1">Belongs to the complex I NDUFA12 subunit family.</text>
</comment>
<dbReference type="AlphaFoldDB" id="A0AAN6ZTN8"/>
<feature type="compositionally biased region" description="Low complexity" evidence="2">
    <location>
        <begin position="133"/>
        <end position="142"/>
    </location>
</feature>
<evidence type="ECO:0000313" key="4">
    <source>
        <dbReference type="Proteomes" id="UP001302745"/>
    </source>
</evidence>
<feature type="compositionally biased region" description="Basic and acidic residues" evidence="2">
    <location>
        <begin position="148"/>
        <end position="170"/>
    </location>
</feature>
<accession>A0AAN6ZTN8</accession>
<comment type="caution">
    <text evidence="3">The sequence shown here is derived from an EMBL/GenBank/DDBJ whole genome shotgun (WGS) entry which is preliminary data.</text>
</comment>
<feature type="region of interest" description="Disordered" evidence="2">
    <location>
        <begin position="125"/>
        <end position="248"/>
    </location>
</feature>
<dbReference type="Proteomes" id="UP001302745">
    <property type="component" value="Unassembled WGS sequence"/>
</dbReference>
<organism evidence="3 4">
    <name type="scientific">Chaetomidium leptoderma</name>
    <dbReference type="NCBI Taxonomy" id="669021"/>
    <lineage>
        <taxon>Eukaryota</taxon>
        <taxon>Fungi</taxon>
        <taxon>Dikarya</taxon>
        <taxon>Ascomycota</taxon>
        <taxon>Pezizomycotina</taxon>
        <taxon>Sordariomycetes</taxon>
        <taxon>Sordariomycetidae</taxon>
        <taxon>Sordariales</taxon>
        <taxon>Chaetomiaceae</taxon>
        <taxon>Chaetomidium</taxon>
    </lineage>
</organism>
<evidence type="ECO:0008006" key="5">
    <source>
        <dbReference type="Google" id="ProtNLM"/>
    </source>
</evidence>
<evidence type="ECO:0000313" key="3">
    <source>
        <dbReference type="EMBL" id="KAK4151505.1"/>
    </source>
</evidence>
<reference evidence="3" key="2">
    <citation type="submission" date="2023-05" db="EMBL/GenBank/DDBJ databases">
        <authorList>
            <consortium name="Lawrence Berkeley National Laboratory"/>
            <person name="Steindorff A."/>
            <person name="Hensen N."/>
            <person name="Bonometti L."/>
            <person name="Westerberg I."/>
            <person name="Brannstrom I.O."/>
            <person name="Guillou S."/>
            <person name="Cros-Aarteil S."/>
            <person name="Calhoun S."/>
            <person name="Haridas S."/>
            <person name="Kuo A."/>
            <person name="Mondo S."/>
            <person name="Pangilinan J."/>
            <person name="Riley R."/>
            <person name="Labutti K."/>
            <person name="Andreopoulos B."/>
            <person name="Lipzen A."/>
            <person name="Chen C."/>
            <person name="Yanf M."/>
            <person name="Daum C."/>
            <person name="Ng V."/>
            <person name="Clum A."/>
            <person name="Ohm R."/>
            <person name="Martin F."/>
            <person name="Silar P."/>
            <person name="Natvig D."/>
            <person name="Lalanne C."/>
            <person name="Gautier V."/>
            <person name="Ament-Velasquez S.L."/>
            <person name="Kruys A."/>
            <person name="Hutchinson M.I."/>
            <person name="Powell A.J."/>
            <person name="Barry K."/>
            <person name="Miller A.N."/>
            <person name="Grigoriev I.V."/>
            <person name="Debuchy R."/>
            <person name="Gladieux P."/>
            <person name="Thoren M.H."/>
            <person name="Johannesson H."/>
        </authorList>
    </citation>
    <scope>NUCLEOTIDE SEQUENCE</scope>
    <source>
        <strain evidence="3">CBS 538.74</strain>
    </source>
</reference>
<dbReference type="GO" id="GO:0045271">
    <property type="term" value="C:respiratory chain complex I"/>
    <property type="evidence" value="ECO:0007669"/>
    <property type="project" value="InterPro"/>
</dbReference>
<feature type="compositionally biased region" description="Basic and acidic residues" evidence="2">
    <location>
        <begin position="187"/>
        <end position="219"/>
    </location>
</feature>
<dbReference type="Pfam" id="PF05071">
    <property type="entry name" value="NDUFA12"/>
    <property type="match status" value="1"/>
</dbReference>
<dbReference type="GO" id="GO:0032981">
    <property type="term" value="P:mitochondrial respiratory chain complex I assembly"/>
    <property type="evidence" value="ECO:0007669"/>
    <property type="project" value="TreeGrafter"/>
</dbReference>
<gene>
    <name evidence="3" type="ORF">C8A00DRAFT_17076</name>
</gene>
<proteinExistence type="inferred from homology"/>
<reference evidence="3" key="1">
    <citation type="journal article" date="2023" name="Mol. Phylogenet. Evol.">
        <title>Genome-scale phylogeny and comparative genomics of the fungal order Sordariales.</title>
        <authorList>
            <person name="Hensen N."/>
            <person name="Bonometti L."/>
            <person name="Westerberg I."/>
            <person name="Brannstrom I.O."/>
            <person name="Guillou S."/>
            <person name="Cros-Aarteil S."/>
            <person name="Calhoun S."/>
            <person name="Haridas S."/>
            <person name="Kuo A."/>
            <person name="Mondo S."/>
            <person name="Pangilinan J."/>
            <person name="Riley R."/>
            <person name="LaButti K."/>
            <person name="Andreopoulos B."/>
            <person name="Lipzen A."/>
            <person name="Chen C."/>
            <person name="Yan M."/>
            <person name="Daum C."/>
            <person name="Ng V."/>
            <person name="Clum A."/>
            <person name="Steindorff A."/>
            <person name="Ohm R.A."/>
            <person name="Martin F."/>
            <person name="Silar P."/>
            <person name="Natvig D.O."/>
            <person name="Lalanne C."/>
            <person name="Gautier V."/>
            <person name="Ament-Velasquez S.L."/>
            <person name="Kruys A."/>
            <person name="Hutchinson M.I."/>
            <person name="Powell A.J."/>
            <person name="Barry K."/>
            <person name="Miller A.N."/>
            <person name="Grigoriev I.V."/>
            <person name="Debuchy R."/>
            <person name="Gladieux P."/>
            <person name="Hiltunen Thoren M."/>
            <person name="Johannesson H."/>
        </authorList>
    </citation>
    <scope>NUCLEOTIDE SEQUENCE</scope>
    <source>
        <strain evidence="3">CBS 538.74</strain>
    </source>
</reference>
<dbReference type="InterPro" id="IPR007763">
    <property type="entry name" value="NDUFA12"/>
</dbReference>
<protein>
    <recommendedName>
        <fullName evidence="5">NADH dehydrogenase [ubiquinone] 1 alpha subcomplex subunit</fullName>
    </recommendedName>
</protein>
<dbReference type="GO" id="GO:0005739">
    <property type="term" value="C:mitochondrion"/>
    <property type="evidence" value="ECO:0007669"/>
    <property type="project" value="TreeGrafter"/>
</dbReference>
<name>A0AAN6ZTN8_9PEZI</name>
<dbReference type="InterPro" id="IPR052618">
    <property type="entry name" value="ComplexI_NDUFA12"/>
</dbReference>
<dbReference type="EMBL" id="MU857012">
    <property type="protein sequence ID" value="KAK4151505.1"/>
    <property type="molecule type" value="Genomic_DNA"/>
</dbReference>
<dbReference type="PANTHER" id="PTHR32470">
    <property type="entry name" value="ADH DEHYDROGENASE [UBIQUINONE] 1 ALPHA SUBCOMPLEX ASSEMBLY FACTOR 2"/>
    <property type="match status" value="1"/>
</dbReference>
<sequence>MSQQPVTPLLRAWLKWKTFRLPWRRQFLMGHDLNGNTYWEFLDRGSRIPPSDPSHPLTTPVRWRRIVRYPGNTHPSAVSVPPAWHQWLRHTRADPPSLDEQRAEVARQERIKVLAAQADARWEAKPRVMEDLSSSSPSRHPPLGVREPAFETERHVGPGSKVKAEAEAEARAQAGETSGTTGASAEEVTRGDGEIVNQREDTWNKMRQEAEGKKKDAKAPSDPWKQTRGGPSEAWQPKAWDPAGQGKK</sequence>